<dbReference type="InterPro" id="IPR028344">
    <property type="entry name" value="ParE1/4"/>
</dbReference>
<dbReference type="AlphaFoldDB" id="A0A1E5Q9V9"/>
<name>A0A1E5Q9V9_9PROT</name>
<organism evidence="4 5">
    <name type="scientific">Magnetovibrio blakemorei</name>
    <dbReference type="NCBI Taxonomy" id="28181"/>
    <lineage>
        <taxon>Bacteria</taxon>
        <taxon>Pseudomonadati</taxon>
        <taxon>Pseudomonadota</taxon>
        <taxon>Alphaproteobacteria</taxon>
        <taxon>Rhodospirillales</taxon>
        <taxon>Magnetovibrionaceae</taxon>
        <taxon>Magnetovibrio</taxon>
    </lineage>
</organism>
<dbReference type="PANTHER" id="PTHR33755">
    <property type="entry name" value="TOXIN PARE1-RELATED"/>
    <property type="match status" value="1"/>
</dbReference>
<evidence type="ECO:0000313" key="5">
    <source>
        <dbReference type="Proteomes" id="UP000095347"/>
    </source>
</evidence>
<keyword evidence="2" id="KW-1277">Toxin-antitoxin system</keyword>
<dbReference type="PIRSF" id="PIRSF029218">
    <property type="entry name" value="ParE"/>
    <property type="match status" value="1"/>
</dbReference>
<keyword evidence="5" id="KW-1185">Reference proteome</keyword>
<evidence type="ECO:0000313" key="4">
    <source>
        <dbReference type="EMBL" id="OEJ68413.1"/>
    </source>
</evidence>
<proteinExistence type="inferred from homology"/>
<evidence type="ECO:0000256" key="2">
    <source>
        <dbReference type="ARBA" id="ARBA00022649"/>
    </source>
</evidence>
<reference evidence="5" key="1">
    <citation type="submission" date="2016-07" db="EMBL/GenBank/DDBJ databases">
        <authorList>
            <person name="Florea S."/>
            <person name="Webb J.S."/>
            <person name="Jaromczyk J."/>
            <person name="Schardl C.L."/>
        </authorList>
    </citation>
    <scope>NUCLEOTIDE SEQUENCE [LARGE SCALE GENOMIC DNA]</scope>
    <source>
        <strain evidence="5">MV-1</strain>
    </source>
</reference>
<dbReference type="InterPro" id="IPR035093">
    <property type="entry name" value="RelE/ParE_toxin_dom_sf"/>
</dbReference>
<dbReference type="EMBL" id="MCGG01000014">
    <property type="protein sequence ID" value="OEJ68413.1"/>
    <property type="molecule type" value="Genomic_DNA"/>
</dbReference>
<comment type="caution">
    <text evidence="4">The sequence shown here is derived from an EMBL/GenBank/DDBJ whole genome shotgun (WGS) entry which is preliminary data.</text>
</comment>
<dbReference type="Pfam" id="PF05016">
    <property type="entry name" value="ParE_toxin"/>
    <property type="match status" value="1"/>
</dbReference>
<accession>A0A1E5Q9V9</accession>
<dbReference type="InterPro" id="IPR051803">
    <property type="entry name" value="TA_system_RelE-like_toxin"/>
</dbReference>
<evidence type="ECO:0000256" key="3">
    <source>
        <dbReference type="PIRNR" id="PIRNR029218"/>
    </source>
</evidence>
<dbReference type="OrthoDB" id="7173315at2"/>
<evidence type="ECO:0000256" key="1">
    <source>
        <dbReference type="ARBA" id="ARBA00006226"/>
    </source>
</evidence>
<dbReference type="Gene3D" id="3.30.2310.20">
    <property type="entry name" value="RelE-like"/>
    <property type="match status" value="1"/>
</dbReference>
<comment type="similarity">
    <text evidence="1 3">Belongs to the RelE toxin family.</text>
</comment>
<dbReference type="Proteomes" id="UP000095347">
    <property type="component" value="Unassembled WGS sequence"/>
</dbReference>
<gene>
    <name evidence="4" type="ORF">BEN30_06570</name>
</gene>
<dbReference type="RefSeq" id="WP_069957254.1">
    <property type="nucleotide sequence ID" value="NZ_MCGG01000014.1"/>
</dbReference>
<protein>
    <recommendedName>
        <fullName evidence="3">Toxin</fullName>
    </recommendedName>
</protein>
<dbReference type="InterPro" id="IPR007712">
    <property type="entry name" value="RelE/ParE_toxin"/>
</dbReference>
<sequence>MGTYKLTQAAAADFEHIFDFGIDTFGLEQALAYQNGLKQRFDELSEQPELFPAVEHLRKGYRRSSYGSHAIYYGIEEGGVVIVRILGQQNLEKAF</sequence>
<dbReference type="PANTHER" id="PTHR33755:SF9">
    <property type="entry name" value="TOXIN PARE1"/>
    <property type="match status" value="1"/>
</dbReference>